<keyword evidence="2" id="KW-1185">Reference proteome</keyword>
<dbReference type="RefSeq" id="WP_130023813.1">
    <property type="nucleotide sequence ID" value="NZ_SEWF01000059.1"/>
</dbReference>
<dbReference type="OrthoDB" id="957952at2"/>
<gene>
    <name evidence="1" type="ORF">EWM59_24110</name>
</gene>
<dbReference type="AlphaFoldDB" id="A0A4Q5LU62"/>
<organism evidence="1 2">
    <name type="scientific">Emticicia agri</name>
    <dbReference type="NCBI Taxonomy" id="2492393"/>
    <lineage>
        <taxon>Bacteria</taxon>
        <taxon>Pseudomonadati</taxon>
        <taxon>Bacteroidota</taxon>
        <taxon>Cytophagia</taxon>
        <taxon>Cytophagales</taxon>
        <taxon>Leadbetterellaceae</taxon>
        <taxon>Emticicia</taxon>
    </lineage>
</organism>
<evidence type="ECO:0000313" key="2">
    <source>
        <dbReference type="Proteomes" id="UP000293162"/>
    </source>
</evidence>
<sequence>MNLPNTTITFHLKQHTPLIHFQHEQDGATLRAKELRPALDKYLWAKAFKNDFNAYKKFLIDPSKFEGGNIALDYKINIDYSKAEIWKSPIERPKIKFDRQTGKQTLAGPEQFPCFFGNMGETNTKQFSMAEGIIEVSFFSFKTELLNHIKNHFTGFIERKNFGTRQSKGFGAFWLINQQVAPGVNKFKFKSEITYREQNVFKDYKLRYPDSDLNNDKILLLERYWQVFKQIELFWKVARSGYSDGRRDSNNYIKAPLVFYLNDYFEAGKSYFWDKKNIKLAYKDNALVVSPNNLLARDLLGLASESDWKSDNVVVKKNHTEDEIDRYKSPITFKPRWNEKTKSFDVFIYLNPVEKGFLDKSFRIEWKKRGERVKNNLILKTPPAFGITKYFRFLNGVYKDSILPDFIQSTSNNDLKQIEKIFETLTEFNNPNP</sequence>
<dbReference type="EMBL" id="SEWF01000059">
    <property type="protein sequence ID" value="RYU93037.1"/>
    <property type="molecule type" value="Genomic_DNA"/>
</dbReference>
<dbReference type="Proteomes" id="UP000293162">
    <property type="component" value="Unassembled WGS sequence"/>
</dbReference>
<proteinExistence type="predicted"/>
<comment type="caution">
    <text evidence="1">The sequence shown here is derived from an EMBL/GenBank/DDBJ whole genome shotgun (WGS) entry which is preliminary data.</text>
</comment>
<name>A0A4Q5LU62_9BACT</name>
<accession>A0A4Q5LU62</accession>
<reference evidence="1 2" key="1">
    <citation type="submission" date="2019-02" db="EMBL/GenBank/DDBJ databases">
        <title>Bacterial novel species Emticicia sp. 17J42-9 isolated from soil.</title>
        <authorList>
            <person name="Jung H.-Y."/>
        </authorList>
    </citation>
    <scope>NUCLEOTIDE SEQUENCE [LARGE SCALE GENOMIC DNA]</scope>
    <source>
        <strain evidence="1 2">17J42-9</strain>
    </source>
</reference>
<evidence type="ECO:0000313" key="1">
    <source>
        <dbReference type="EMBL" id="RYU93037.1"/>
    </source>
</evidence>
<protein>
    <submittedName>
        <fullName evidence="1">Uncharacterized protein</fullName>
    </submittedName>
</protein>